<gene>
    <name evidence="2" type="ORF">DYI25_18975</name>
</gene>
<protein>
    <submittedName>
        <fullName evidence="2">Uncharacterized protein</fullName>
    </submittedName>
</protein>
<reference evidence="2 3" key="1">
    <citation type="journal article" date="2021" name="Microorganisms">
        <title>Bacterial Dimethylsulfoniopropionate Biosynthesis in the East China Sea.</title>
        <authorList>
            <person name="Liu J."/>
            <person name="Zhang Y."/>
            <person name="Liu J."/>
            <person name="Zhong H."/>
            <person name="Williams B.T."/>
            <person name="Zheng Y."/>
            <person name="Curson A.R.J."/>
            <person name="Sun C."/>
            <person name="Sun H."/>
            <person name="Song D."/>
            <person name="Wagner Mackenzie B."/>
            <person name="Bermejo Martinez A."/>
            <person name="Todd J.D."/>
            <person name="Zhang X.H."/>
        </authorList>
    </citation>
    <scope>NUCLEOTIDE SEQUENCE [LARGE SCALE GENOMIC DNA]</scope>
    <source>
        <strain evidence="2 3">ESS08</strain>
    </source>
</reference>
<keyword evidence="1" id="KW-0175">Coiled coil</keyword>
<evidence type="ECO:0000313" key="2">
    <source>
        <dbReference type="EMBL" id="MBS8266508.1"/>
    </source>
</evidence>
<comment type="caution">
    <text evidence="2">The sequence shown here is derived from an EMBL/GenBank/DDBJ whole genome shotgun (WGS) entry which is preliminary data.</text>
</comment>
<organism evidence="2 3">
    <name type="scientific">Mesobacillus boroniphilus</name>
    <dbReference type="NCBI Taxonomy" id="308892"/>
    <lineage>
        <taxon>Bacteria</taxon>
        <taxon>Bacillati</taxon>
        <taxon>Bacillota</taxon>
        <taxon>Bacilli</taxon>
        <taxon>Bacillales</taxon>
        <taxon>Bacillaceae</taxon>
        <taxon>Mesobacillus</taxon>
    </lineage>
</organism>
<dbReference type="EMBL" id="QTKX01000003">
    <property type="protein sequence ID" value="MBS8266508.1"/>
    <property type="molecule type" value="Genomic_DNA"/>
</dbReference>
<feature type="coiled-coil region" evidence="1">
    <location>
        <begin position="76"/>
        <end position="245"/>
    </location>
</feature>
<keyword evidence="3" id="KW-1185">Reference proteome</keyword>
<accession>A0A944CRJ8</accession>
<dbReference type="AlphaFoldDB" id="A0A944CRJ8"/>
<proteinExistence type="predicted"/>
<evidence type="ECO:0000256" key="1">
    <source>
        <dbReference type="SAM" id="Coils"/>
    </source>
</evidence>
<dbReference type="RefSeq" id="WP_213371870.1">
    <property type="nucleotide sequence ID" value="NZ_QTKX01000003.1"/>
</dbReference>
<dbReference type="Proteomes" id="UP000761411">
    <property type="component" value="Unassembled WGS sequence"/>
</dbReference>
<name>A0A944CRJ8_9BACI</name>
<sequence>MTKEENRSIEEPASREENLTIEERLLDLRKKLNKESIHSSLRPKLIGGLNEKDVLKYIDVIEHKYQSIEQEMKKSLYELVSARDRLQKELEATKAEVLEEKQNMQASLDQSQKDLAVYAVKCEELEFTIQTLNDNNNSLINQLQTENSHLAAERKELESQLTASRQEIAELKEFSAEFEQRNQVLELRVKELREELERKPAGNNEQYLEKIKSLEGTIEQYKAEIEEHRKTRARTEDELKLKKAQVTSCKITGFKDEVFNIYQQLDALTQEQVQINKELQEQLKFEQVRAEKAEQRVEILHTWVAQLKERLYGEQNLFEIQFKKMAERYSLFQSEINESFDDLKKQESVIDSLDYEEELVEI</sequence>
<dbReference type="Gene3D" id="6.10.140.920">
    <property type="match status" value="1"/>
</dbReference>
<evidence type="ECO:0000313" key="3">
    <source>
        <dbReference type="Proteomes" id="UP000761411"/>
    </source>
</evidence>